<reference evidence="1" key="1">
    <citation type="journal article" date="2022" name="Int. J. Mol. Sci.">
        <title>Draft Genome of Tanacetum Coccineum: Genomic Comparison of Closely Related Tanacetum-Family Plants.</title>
        <authorList>
            <person name="Yamashiro T."/>
            <person name="Shiraishi A."/>
            <person name="Nakayama K."/>
            <person name="Satake H."/>
        </authorList>
    </citation>
    <scope>NUCLEOTIDE SEQUENCE</scope>
</reference>
<keyword evidence="2" id="KW-1185">Reference proteome</keyword>
<name>A0ABQ4WK11_9ASTR</name>
<organism evidence="1 2">
    <name type="scientific">Tanacetum coccineum</name>
    <dbReference type="NCBI Taxonomy" id="301880"/>
    <lineage>
        <taxon>Eukaryota</taxon>
        <taxon>Viridiplantae</taxon>
        <taxon>Streptophyta</taxon>
        <taxon>Embryophyta</taxon>
        <taxon>Tracheophyta</taxon>
        <taxon>Spermatophyta</taxon>
        <taxon>Magnoliopsida</taxon>
        <taxon>eudicotyledons</taxon>
        <taxon>Gunneridae</taxon>
        <taxon>Pentapetalae</taxon>
        <taxon>asterids</taxon>
        <taxon>campanulids</taxon>
        <taxon>Asterales</taxon>
        <taxon>Asteraceae</taxon>
        <taxon>Asteroideae</taxon>
        <taxon>Anthemideae</taxon>
        <taxon>Anthemidinae</taxon>
        <taxon>Tanacetum</taxon>
    </lineage>
</organism>
<sequence>MTDHVCVHNSRSAEAKPVPVMDADGSGELRNSCSKFGRFFSVSSHSHLIPPIQCSVGCVFADCVADAFVGVDPRDVSVPVVEGQSVNGGGVTSADVYIGETDSAKPRESEQRYNFFNLSKATIVQLLLCARTEWRIEMTDHIQDKGYKGNFDLRLRVAGRGTQLLKMINGYGLRRFVASYNPDLLHMEGSKVFVSAAAGSVDTTIDLYWAAIKLPDSFTSGDVLAFYVPWTNERPLENKELNAIIGARFTLWRD</sequence>
<proteinExistence type="predicted"/>
<dbReference type="Proteomes" id="UP001151760">
    <property type="component" value="Unassembled WGS sequence"/>
</dbReference>
<protein>
    <submittedName>
        <fullName evidence="1">Uncharacterized protein</fullName>
    </submittedName>
</protein>
<reference evidence="1" key="2">
    <citation type="submission" date="2022-01" db="EMBL/GenBank/DDBJ databases">
        <authorList>
            <person name="Yamashiro T."/>
            <person name="Shiraishi A."/>
            <person name="Satake H."/>
            <person name="Nakayama K."/>
        </authorList>
    </citation>
    <scope>NUCLEOTIDE SEQUENCE</scope>
</reference>
<evidence type="ECO:0000313" key="1">
    <source>
        <dbReference type="EMBL" id="GJS53189.1"/>
    </source>
</evidence>
<gene>
    <name evidence="1" type="ORF">Tco_0626551</name>
</gene>
<dbReference type="EMBL" id="BQNB010008709">
    <property type="protein sequence ID" value="GJS53189.1"/>
    <property type="molecule type" value="Genomic_DNA"/>
</dbReference>
<evidence type="ECO:0000313" key="2">
    <source>
        <dbReference type="Proteomes" id="UP001151760"/>
    </source>
</evidence>
<accession>A0ABQ4WK11</accession>
<comment type="caution">
    <text evidence="1">The sequence shown here is derived from an EMBL/GenBank/DDBJ whole genome shotgun (WGS) entry which is preliminary data.</text>
</comment>